<dbReference type="AlphaFoldDB" id="A0A167PRL1"/>
<evidence type="ECO:0008006" key="4">
    <source>
        <dbReference type="Google" id="ProtNLM"/>
    </source>
</evidence>
<dbReference type="PANTHER" id="PTHR37451:SF4">
    <property type="entry name" value="MARVEL DOMAIN-CONTAINING PROTEIN"/>
    <property type="match status" value="1"/>
</dbReference>
<feature type="transmembrane region" description="Helical" evidence="1">
    <location>
        <begin position="139"/>
        <end position="162"/>
    </location>
</feature>
<dbReference type="EMBL" id="AZHD01000015">
    <property type="protein sequence ID" value="OAA56950.1"/>
    <property type="molecule type" value="Genomic_DNA"/>
</dbReference>
<keyword evidence="1" id="KW-0812">Transmembrane</keyword>
<gene>
    <name evidence="2" type="ORF">SPI_07331</name>
</gene>
<dbReference type="Proteomes" id="UP000076874">
    <property type="component" value="Unassembled WGS sequence"/>
</dbReference>
<evidence type="ECO:0000313" key="2">
    <source>
        <dbReference type="EMBL" id="OAA56950.1"/>
    </source>
</evidence>
<keyword evidence="1" id="KW-1133">Transmembrane helix</keyword>
<keyword evidence="1" id="KW-0472">Membrane</keyword>
<reference evidence="2 3" key="1">
    <citation type="journal article" date="2016" name="Genome Biol. Evol.">
        <title>Divergent and convergent evolution of fungal pathogenicity.</title>
        <authorList>
            <person name="Shang Y."/>
            <person name="Xiao G."/>
            <person name="Zheng P."/>
            <person name="Cen K."/>
            <person name="Zhan S."/>
            <person name="Wang C."/>
        </authorList>
    </citation>
    <scope>NUCLEOTIDE SEQUENCE [LARGE SCALE GENOMIC DNA]</scope>
    <source>
        <strain evidence="2 3">RCEF 264</strain>
    </source>
</reference>
<evidence type="ECO:0000256" key="1">
    <source>
        <dbReference type="SAM" id="Phobius"/>
    </source>
</evidence>
<proteinExistence type="predicted"/>
<accession>A0A167PRL1</accession>
<comment type="caution">
    <text evidence="2">The sequence shown here is derived from an EMBL/GenBank/DDBJ whole genome shotgun (WGS) entry which is preliminary data.</text>
</comment>
<evidence type="ECO:0000313" key="3">
    <source>
        <dbReference type="Proteomes" id="UP000076874"/>
    </source>
</evidence>
<feature type="transmembrane region" description="Helical" evidence="1">
    <location>
        <begin position="85"/>
        <end position="102"/>
    </location>
</feature>
<keyword evidence="3" id="KW-1185">Reference proteome</keyword>
<name>A0A167PRL1_9HYPO</name>
<feature type="transmembrane region" description="Helical" evidence="1">
    <location>
        <begin position="54"/>
        <end position="78"/>
    </location>
</feature>
<feature type="transmembrane region" description="Helical" evidence="1">
    <location>
        <begin position="24"/>
        <end position="48"/>
    </location>
</feature>
<dbReference type="PANTHER" id="PTHR37451">
    <property type="entry name" value="MARVEL DOMAIN"/>
    <property type="match status" value="1"/>
</dbReference>
<protein>
    <recommendedName>
        <fullName evidence="4">MARVEL domain-containing protein</fullName>
    </recommendedName>
</protein>
<dbReference type="STRING" id="1081102.A0A167PRL1"/>
<organism evidence="2 3">
    <name type="scientific">Niveomyces insectorum RCEF 264</name>
    <dbReference type="NCBI Taxonomy" id="1081102"/>
    <lineage>
        <taxon>Eukaryota</taxon>
        <taxon>Fungi</taxon>
        <taxon>Dikarya</taxon>
        <taxon>Ascomycota</taxon>
        <taxon>Pezizomycotina</taxon>
        <taxon>Sordariomycetes</taxon>
        <taxon>Hypocreomycetidae</taxon>
        <taxon>Hypocreales</taxon>
        <taxon>Cordycipitaceae</taxon>
        <taxon>Niveomyces</taxon>
    </lineage>
</organism>
<dbReference type="OrthoDB" id="5245133at2759"/>
<sequence>MTVNGLLAKGAPPNLPAFVLPLRIAIVVLSVVVLALAAFAISVFGSYASYAGGYTGVSGLLIFVVVKTWIVFGVLAFLEYRMPHLYYRLVALVLYALSLVFWLSAWAWAASIAAFWLGTVCEFGVCVGADSYAKKEGGALAACAGLGAVAWVLSIVNLFLFVRACLTDTVGPAQAELGQVPLKEANATVVPMPGPAPGQQQYAPYPAQYPAPYQQQQPVQGYPQQTY</sequence>